<evidence type="ECO:0000256" key="4">
    <source>
        <dbReference type="ARBA" id="ARBA00022776"/>
    </source>
</evidence>
<sequence>MRSASFSSFHSQATETSIQPYYPEGSSKYCLRDSRLAIDFSLPAESASNATMPLSYSQNVLYFSRGNRIHYRNMIAADAVSQLCKLQEKHGDLKLLEAGRNHLAVATSKGLVQVWDLETKKMVSSWTTKGVGSMSWNEPVLSVGGTNGQLRHYDTRIQPTAKMKEQASKATRHQASIATLAWNTDRKLLASGDESGIVYTWDSRSKVPLDVGEFHQRRKKIQHDKAISALAWCPWQPKLLATGDIGGTVKFFTVEPANAHSNATAAGKLELGSKIANLHFSPNYKELLSTLGPLPASPEVADMRSWPRTGSISGNSITVHSFPSLRPIASLSVSDQEVCGSVLNTGSAVHKIVVAVPGETKLKVYDVWGKRKEIRRQSSSLGNFIR</sequence>
<keyword evidence="9" id="KW-1185">Reference proteome</keyword>
<evidence type="ECO:0000256" key="5">
    <source>
        <dbReference type="ARBA" id="ARBA00023306"/>
    </source>
</evidence>
<evidence type="ECO:0000256" key="3">
    <source>
        <dbReference type="ARBA" id="ARBA00022737"/>
    </source>
</evidence>
<dbReference type="Pfam" id="PF00400">
    <property type="entry name" value="WD40"/>
    <property type="match status" value="1"/>
</dbReference>
<proteinExistence type="predicted"/>
<dbReference type="Pfam" id="PF23385">
    <property type="entry name" value="Beta-prop_IFT140_2nd"/>
    <property type="match status" value="1"/>
</dbReference>
<dbReference type="Proteomes" id="UP001218188">
    <property type="component" value="Unassembled WGS sequence"/>
</dbReference>
<dbReference type="GO" id="GO:0010997">
    <property type="term" value="F:anaphase-promoting complex binding"/>
    <property type="evidence" value="ECO:0007669"/>
    <property type="project" value="InterPro"/>
</dbReference>
<dbReference type="PROSITE" id="PS50294">
    <property type="entry name" value="WD_REPEATS_REGION"/>
    <property type="match status" value="1"/>
</dbReference>
<keyword evidence="2" id="KW-0132">Cell division</keyword>
<feature type="domain" description="IFT140 second beta-propeller" evidence="7">
    <location>
        <begin position="56"/>
        <end position="124"/>
    </location>
</feature>
<dbReference type="InterPro" id="IPR036322">
    <property type="entry name" value="WD40_repeat_dom_sf"/>
</dbReference>
<dbReference type="GO" id="GO:0051301">
    <property type="term" value="P:cell division"/>
    <property type="evidence" value="ECO:0007669"/>
    <property type="project" value="UniProtKB-KW"/>
</dbReference>
<name>A0AAD6TER3_9AGAR</name>
<reference evidence="8" key="1">
    <citation type="submission" date="2023-03" db="EMBL/GenBank/DDBJ databases">
        <title>Massive genome expansion in bonnet fungi (Mycena s.s.) driven by repeated elements and novel gene families across ecological guilds.</title>
        <authorList>
            <consortium name="Lawrence Berkeley National Laboratory"/>
            <person name="Harder C.B."/>
            <person name="Miyauchi S."/>
            <person name="Viragh M."/>
            <person name="Kuo A."/>
            <person name="Thoen E."/>
            <person name="Andreopoulos B."/>
            <person name="Lu D."/>
            <person name="Skrede I."/>
            <person name="Drula E."/>
            <person name="Henrissat B."/>
            <person name="Morin E."/>
            <person name="Kohler A."/>
            <person name="Barry K."/>
            <person name="LaButti K."/>
            <person name="Morin E."/>
            <person name="Salamov A."/>
            <person name="Lipzen A."/>
            <person name="Mereny Z."/>
            <person name="Hegedus B."/>
            <person name="Baldrian P."/>
            <person name="Stursova M."/>
            <person name="Weitz H."/>
            <person name="Taylor A."/>
            <person name="Grigoriev I.V."/>
            <person name="Nagy L.G."/>
            <person name="Martin F."/>
            <person name="Kauserud H."/>
        </authorList>
    </citation>
    <scope>NUCLEOTIDE SEQUENCE</scope>
    <source>
        <strain evidence="8">CBHHK200</strain>
    </source>
</reference>
<dbReference type="InterPro" id="IPR033010">
    <property type="entry name" value="Cdc20/Fizzy"/>
</dbReference>
<evidence type="ECO:0000313" key="9">
    <source>
        <dbReference type="Proteomes" id="UP001218188"/>
    </source>
</evidence>
<organism evidence="8 9">
    <name type="scientific">Mycena alexandri</name>
    <dbReference type="NCBI Taxonomy" id="1745969"/>
    <lineage>
        <taxon>Eukaryota</taxon>
        <taxon>Fungi</taxon>
        <taxon>Dikarya</taxon>
        <taxon>Basidiomycota</taxon>
        <taxon>Agaricomycotina</taxon>
        <taxon>Agaricomycetes</taxon>
        <taxon>Agaricomycetidae</taxon>
        <taxon>Agaricales</taxon>
        <taxon>Marasmiineae</taxon>
        <taxon>Mycenaceae</taxon>
        <taxon>Mycena</taxon>
    </lineage>
</organism>
<dbReference type="Gene3D" id="2.130.10.10">
    <property type="entry name" value="YVTN repeat-like/Quinoprotein amine dehydrogenase"/>
    <property type="match status" value="1"/>
</dbReference>
<protein>
    <submittedName>
        <fullName evidence="8">WD40 repeat-like protein</fullName>
    </submittedName>
</protein>
<evidence type="ECO:0000313" key="8">
    <source>
        <dbReference type="EMBL" id="KAJ7042963.1"/>
    </source>
</evidence>
<dbReference type="SUPFAM" id="SSF50978">
    <property type="entry name" value="WD40 repeat-like"/>
    <property type="match status" value="1"/>
</dbReference>
<dbReference type="InterPro" id="IPR056155">
    <property type="entry name" value="Beta-prop_IFT140_2nd"/>
</dbReference>
<dbReference type="PROSITE" id="PS50082">
    <property type="entry name" value="WD_REPEATS_2"/>
    <property type="match status" value="1"/>
</dbReference>
<gene>
    <name evidence="8" type="ORF">C8F04DRAFT_944900</name>
</gene>
<dbReference type="PANTHER" id="PTHR19918:SF8">
    <property type="entry name" value="FI02843P"/>
    <property type="match status" value="1"/>
</dbReference>
<feature type="repeat" description="WD" evidence="6">
    <location>
        <begin position="170"/>
        <end position="211"/>
    </location>
</feature>
<dbReference type="SMART" id="SM00320">
    <property type="entry name" value="WD40"/>
    <property type="match status" value="4"/>
</dbReference>
<keyword evidence="4" id="KW-0498">Mitosis</keyword>
<evidence type="ECO:0000259" key="7">
    <source>
        <dbReference type="Pfam" id="PF23385"/>
    </source>
</evidence>
<dbReference type="GO" id="GO:0005680">
    <property type="term" value="C:anaphase-promoting complex"/>
    <property type="evidence" value="ECO:0007669"/>
    <property type="project" value="TreeGrafter"/>
</dbReference>
<keyword evidence="5" id="KW-0131">Cell cycle</keyword>
<evidence type="ECO:0000256" key="2">
    <source>
        <dbReference type="ARBA" id="ARBA00022618"/>
    </source>
</evidence>
<comment type="caution">
    <text evidence="8">The sequence shown here is derived from an EMBL/GenBank/DDBJ whole genome shotgun (WGS) entry which is preliminary data.</text>
</comment>
<dbReference type="GO" id="GO:1990757">
    <property type="term" value="F:ubiquitin ligase activator activity"/>
    <property type="evidence" value="ECO:0007669"/>
    <property type="project" value="TreeGrafter"/>
</dbReference>
<keyword evidence="3" id="KW-0677">Repeat</keyword>
<keyword evidence="1 6" id="KW-0853">WD repeat</keyword>
<evidence type="ECO:0000256" key="1">
    <source>
        <dbReference type="ARBA" id="ARBA00022574"/>
    </source>
</evidence>
<dbReference type="PANTHER" id="PTHR19918">
    <property type="entry name" value="CELL DIVISION CYCLE 20 CDC20 FIZZY -RELATED"/>
    <property type="match status" value="1"/>
</dbReference>
<dbReference type="GO" id="GO:1905786">
    <property type="term" value="P:positive regulation of anaphase-promoting complex-dependent catabolic process"/>
    <property type="evidence" value="ECO:0007669"/>
    <property type="project" value="TreeGrafter"/>
</dbReference>
<dbReference type="GO" id="GO:0031145">
    <property type="term" value="P:anaphase-promoting complex-dependent catabolic process"/>
    <property type="evidence" value="ECO:0007669"/>
    <property type="project" value="TreeGrafter"/>
</dbReference>
<dbReference type="InterPro" id="IPR015943">
    <property type="entry name" value="WD40/YVTN_repeat-like_dom_sf"/>
</dbReference>
<evidence type="ECO:0000256" key="6">
    <source>
        <dbReference type="PROSITE-ProRule" id="PRU00221"/>
    </source>
</evidence>
<dbReference type="EMBL" id="JARJCM010000011">
    <property type="protein sequence ID" value="KAJ7042963.1"/>
    <property type="molecule type" value="Genomic_DNA"/>
</dbReference>
<accession>A0AAD6TER3</accession>
<dbReference type="InterPro" id="IPR001680">
    <property type="entry name" value="WD40_rpt"/>
</dbReference>
<dbReference type="AlphaFoldDB" id="A0AAD6TER3"/>